<evidence type="ECO:0000313" key="3">
    <source>
        <dbReference type="Proteomes" id="UP000006038"/>
    </source>
</evidence>
<protein>
    <submittedName>
        <fullName evidence="2">Uncharacterized protein</fullName>
    </submittedName>
</protein>
<name>J3MBG9_ORYBR</name>
<keyword evidence="1" id="KW-1133">Transmembrane helix</keyword>
<dbReference type="HOGENOM" id="CLU_2691698_0_0_1"/>
<keyword evidence="3" id="KW-1185">Reference proteome</keyword>
<keyword evidence="1" id="KW-0472">Membrane</keyword>
<proteinExistence type="predicted"/>
<dbReference type="EnsemblPlants" id="OB06G13630.1">
    <property type="protein sequence ID" value="OB06G13630.1"/>
    <property type="gene ID" value="OB06G13630"/>
</dbReference>
<dbReference type="Gramene" id="OB06G13630.1">
    <property type="protein sequence ID" value="OB06G13630.1"/>
    <property type="gene ID" value="OB06G13630"/>
</dbReference>
<evidence type="ECO:0000313" key="2">
    <source>
        <dbReference type="EnsemblPlants" id="OB06G13630.1"/>
    </source>
</evidence>
<keyword evidence="1" id="KW-0812">Transmembrane</keyword>
<organism evidence="2">
    <name type="scientific">Oryza brachyantha</name>
    <name type="common">malo sina</name>
    <dbReference type="NCBI Taxonomy" id="4533"/>
    <lineage>
        <taxon>Eukaryota</taxon>
        <taxon>Viridiplantae</taxon>
        <taxon>Streptophyta</taxon>
        <taxon>Embryophyta</taxon>
        <taxon>Tracheophyta</taxon>
        <taxon>Spermatophyta</taxon>
        <taxon>Magnoliopsida</taxon>
        <taxon>Liliopsida</taxon>
        <taxon>Poales</taxon>
        <taxon>Poaceae</taxon>
        <taxon>BOP clade</taxon>
        <taxon>Oryzoideae</taxon>
        <taxon>Oryzeae</taxon>
        <taxon>Oryzinae</taxon>
        <taxon>Oryza</taxon>
    </lineage>
</organism>
<accession>J3MBG9</accession>
<dbReference type="Proteomes" id="UP000006038">
    <property type="component" value="Chromosome 6"/>
</dbReference>
<reference evidence="2" key="2">
    <citation type="submission" date="2013-04" db="UniProtKB">
        <authorList>
            <consortium name="EnsemblPlants"/>
        </authorList>
    </citation>
    <scope>IDENTIFICATION</scope>
</reference>
<dbReference type="AlphaFoldDB" id="J3MBG9"/>
<reference evidence="2" key="1">
    <citation type="journal article" date="2013" name="Nat. Commun.">
        <title>Whole-genome sequencing of Oryza brachyantha reveals mechanisms underlying Oryza genome evolution.</title>
        <authorList>
            <person name="Chen J."/>
            <person name="Huang Q."/>
            <person name="Gao D."/>
            <person name="Wang J."/>
            <person name="Lang Y."/>
            <person name="Liu T."/>
            <person name="Li B."/>
            <person name="Bai Z."/>
            <person name="Luis Goicoechea J."/>
            <person name="Liang C."/>
            <person name="Chen C."/>
            <person name="Zhang W."/>
            <person name="Sun S."/>
            <person name="Liao Y."/>
            <person name="Zhang X."/>
            <person name="Yang L."/>
            <person name="Song C."/>
            <person name="Wang M."/>
            <person name="Shi J."/>
            <person name="Liu G."/>
            <person name="Liu J."/>
            <person name="Zhou H."/>
            <person name="Zhou W."/>
            <person name="Yu Q."/>
            <person name="An N."/>
            <person name="Chen Y."/>
            <person name="Cai Q."/>
            <person name="Wang B."/>
            <person name="Liu B."/>
            <person name="Min J."/>
            <person name="Huang Y."/>
            <person name="Wu H."/>
            <person name="Li Z."/>
            <person name="Zhang Y."/>
            <person name="Yin Y."/>
            <person name="Song W."/>
            <person name="Jiang J."/>
            <person name="Jackson S.A."/>
            <person name="Wing R.A."/>
            <person name="Wang J."/>
            <person name="Chen M."/>
        </authorList>
    </citation>
    <scope>NUCLEOTIDE SEQUENCE [LARGE SCALE GENOMIC DNA]</scope>
    <source>
        <strain evidence="2">cv. IRGC 101232</strain>
    </source>
</reference>
<feature type="transmembrane region" description="Helical" evidence="1">
    <location>
        <begin position="20"/>
        <end position="45"/>
    </location>
</feature>
<evidence type="ECO:0000256" key="1">
    <source>
        <dbReference type="SAM" id="Phobius"/>
    </source>
</evidence>
<sequence>MVFAVVTVRYPASHPSISFFMFRYICTIFVENGFLIYRVSSIVFVSPLLRGLIRSAAAEGVPRLGEPAGEEAWP</sequence>